<feature type="transmembrane region" description="Helical" evidence="1">
    <location>
        <begin position="189"/>
        <end position="218"/>
    </location>
</feature>
<proteinExistence type="predicted"/>
<feature type="transmembrane region" description="Helical" evidence="1">
    <location>
        <begin position="230"/>
        <end position="250"/>
    </location>
</feature>
<reference evidence="2 3" key="1">
    <citation type="submission" date="2023-05" db="EMBL/GenBank/DDBJ databases">
        <title>Lysobacter sp. strain LF1 Genome sequencing and assembly.</title>
        <authorList>
            <person name="Jung Y."/>
        </authorList>
    </citation>
    <scope>NUCLEOTIDE SEQUENCE [LARGE SCALE GENOMIC DNA]</scope>
    <source>
        <strain evidence="2 3">LF1</strain>
    </source>
</reference>
<evidence type="ECO:0000256" key="1">
    <source>
        <dbReference type="SAM" id="Phobius"/>
    </source>
</evidence>
<feature type="transmembrane region" description="Helical" evidence="1">
    <location>
        <begin position="303"/>
        <end position="324"/>
    </location>
</feature>
<keyword evidence="1" id="KW-1133">Transmembrane helix</keyword>
<feature type="transmembrane region" description="Helical" evidence="1">
    <location>
        <begin position="21"/>
        <end position="41"/>
    </location>
</feature>
<accession>A0ABT6XD47</accession>
<dbReference type="PANTHER" id="PTHR38454:SF1">
    <property type="entry name" value="INTEGRAL MEMBRANE PROTEIN"/>
    <property type="match status" value="1"/>
</dbReference>
<feature type="transmembrane region" description="Helical" evidence="1">
    <location>
        <begin position="108"/>
        <end position="129"/>
    </location>
</feature>
<dbReference type="InterPro" id="IPR018580">
    <property type="entry name" value="Uncharacterised_YfhO"/>
</dbReference>
<evidence type="ECO:0000313" key="3">
    <source>
        <dbReference type="Proteomes" id="UP001321580"/>
    </source>
</evidence>
<feature type="transmembrane region" description="Helical" evidence="1">
    <location>
        <begin position="399"/>
        <end position="417"/>
    </location>
</feature>
<sequence length="747" mass="81573">MKSLLPRKVATWIDRLAEAAFAHPARALAIVWFLLCAPWLLGRRALRYDAAQEFYPAVAFTVQQLRELQGPWWNPYLFGGFPHFADPQGMTFQPTVIGPMLFSALPSLGWFTAVVMMHVLVCGLGALQLARRYALQPPAQLLFALTMMFGGVAASRMQHVPMIVSYAFLPWLLWSLHRVAERPVLARALAAGVIGGLCALQLTQVTYLIALASAAYGLLLLRTTSLRGRYAAMLAVAGLVALLVSLPQWLSTWSLLPYTNRVQLDLEATLHGRLSWSALTTLVGLDFFRHGTYLGPGDLTQDYLYLGAVPLAVWAAWGGSVLPAHRRLARGLAIVVIVTLVYALGTHTPVYGWLHRAMPGVDLFRRPADALFLLVPAAAMLAALSLEARLQRAPLRRHWSAWALVAMLLAYALWQAIGVMRWPGALAGVAWAVVAGGVVLWCLRGTQPVSRSVLAAVLALVVVDLSMHNVRTEYYGGRDDARRLYRDAEWPAESASTLMPAFTRLRDELHRGPVPERAELLGLDDLVNGASVRAIAMTAGYNPMLLASYAQVAGAQPGLVRRVAERPFTAWAPDYDAPLFDLLGLRAVVSRDAFDGAQAMGPVYWKSRQSVLPRVLTPTRVRVHTTPMPAADAFATTDFRNELWIAQADAARAGACASTSGVAARVGRIDYRANRVDIDYQATGATWLVLNEITAPGWMALVDGHEVPLVRANALFRAACVPEGAHRLTFAFSPVRMIAARGQAPAR</sequence>
<feature type="transmembrane region" description="Helical" evidence="1">
    <location>
        <begin position="423"/>
        <end position="443"/>
    </location>
</feature>
<evidence type="ECO:0000313" key="2">
    <source>
        <dbReference type="EMBL" id="MDI9237991.1"/>
    </source>
</evidence>
<dbReference type="Proteomes" id="UP001321580">
    <property type="component" value="Unassembled WGS sequence"/>
</dbReference>
<feature type="transmembrane region" description="Helical" evidence="1">
    <location>
        <begin position="331"/>
        <end position="350"/>
    </location>
</feature>
<evidence type="ECO:0008006" key="4">
    <source>
        <dbReference type="Google" id="ProtNLM"/>
    </source>
</evidence>
<gene>
    <name evidence="2" type="ORF">QLQ15_03610</name>
</gene>
<comment type="caution">
    <text evidence="2">The sequence shown here is derived from an EMBL/GenBank/DDBJ whole genome shotgun (WGS) entry which is preliminary data.</text>
</comment>
<feature type="transmembrane region" description="Helical" evidence="1">
    <location>
        <begin position="370"/>
        <end position="387"/>
    </location>
</feature>
<name>A0ABT6XD47_9GAMM</name>
<feature type="transmembrane region" description="Helical" evidence="1">
    <location>
        <begin position="141"/>
        <end position="169"/>
    </location>
</feature>
<dbReference type="PANTHER" id="PTHR38454">
    <property type="entry name" value="INTEGRAL MEMBRANE PROTEIN-RELATED"/>
    <property type="match status" value="1"/>
</dbReference>
<protein>
    <recommendedName>
        <fullName evidence="4">YfhO family protein</fullName>
    </recommendedName>
</protein>
<dbReference type="EMBL" id="JASGBI010000001">
    <property type="protein sequence ID" value="MDI9237991.1"/>
    <property type="molecule type" value="Genomic_DNA"/>
</dbReference>
<organism evidence="2 3">
    <name type="scientific">Lysobacter stagni</name>
    <dbReference type="NCBI Taxonomy" id="3045172"/>
    <lineage>
        <taxon>Bacteria</taxon>
        <taxon>Pseudomonadati</taxon>
        <taxon>Pseudomonadota</taxon>
        <taxon>Gammaproteobacteria</taxon>
        <taxon>Lysobacterales</taxon>
        <taxon>Lysobacteraceae</taxon>
        <taxon>Lysobacter</taxon>
    </lineage>
</organism>
<keyword evidence="1" id="KW-0812">Transmembrane</keyword>
<keyword evidence="1" id="KW-0472">Membrane</keyword>
<dbReference type="RefSeq" id="WP_283211483.1">
    <property type="nucleotide sequence ID" value="NZ_JASGBI010000001.1"/>
</dbReference>
<keyword evidence="3" id="KW-1185">Reference proteome</keyword>